<reference evidence="2" key="2">
    <citation type="submission" date="2015-07" db="EMBL/GenBank/DDBJ databases">
        <title>Plasmids, circular viruses and viroids from rat gut.</title>
        <authorList>
            <person name="Jorgensen T.J."/>
            <person name="Hansen M.A."/>
            <person name="Xu Z."/>
            <person name="Tabak M.A."/>
            <person name="Sorensen S.J."/>
            <person name="Hansen L.H."/>
        </authorList>
    </citation>
    <scope>NUCLEOTIDE SEQUENCE</scope>
    <source>
        <plasmid evidence="2">pRGRH0331</plasmid>
    </source>
</reference>
<geneLocation type="plasmid" evidence="2">
    <name>pRGRH0331</name>
</geneLocation>
<organism evidence="2">
    <name type="scientific">uncultured prokaryote</name>
    <dbReference type="NCBI Taxonomy" id="198431"/>
    <lineage>
        <taxon>unclassified sequences</taxon>
        <taxon>environmental samples</taxon>
    </lineage>
</organism>
<feature type="coiled-coil region" evidence="1">
    <location>
        <begin position="4"/>
        <end position="48"/>
    </location>
</feature>
<evidence type="ECO:0008006" key="3">
    <source>
        <dbReference type="Google" id="ProtNLM"/>
    </source>
</evidence>
<keyword evidence="1" id="KW-0175">Coiled coil</keyword>
<evidence type="ECO:0000256" key="1">
    <source>
        <dbReference type="SAM" id="Coils"/>
    </source>
</evidence>
<name>A0A0H5PYT7_9ZZZZ</name>
<accession>A0A0H5PYT7</accession>
<evidence type="ECO:0000313" key="2">
    <source>
        <dbReference type="EMBL" id="CRY94718.1"/>
    </source>
</evidence>
<dbReference type="EMBL" id="LN853000">
    <property type="protein sequence ID" value="CRY94718.1"/>
    <property type="molecule type" value="Genomic_DNA"/>
</dbReference>
<proteinExistence type="predicted"/>
<dbReference type="AlphaFoldDB" id="A0A0H5PYT7"/>
<protein>
    <recommendedName>
        <fullName evidence="3">DUF3847 domain-containing protein</fullName>
    </recommendedName>
</protein>
<sequence length="92" mass="10697">MAERKTPEQQLEILEKKMEQLKAQKKAIQAKQNKIERAQRTRRLIENGALAEKYLNCEKIEPAEFENLLKQLVHIEQVKALISAPKNGDMNE</sequence>
<keyword evidence="2" id="KW-0614">Plasmid</keyword>
<reference evidence="2" key="1">
    <citation type="submission" date="2015-06" db="EMBL/GenBank/DDBJ databases">
        <authorList>
            <person name="Joergensen T."/>
        </authorList>
    </citation>
    <scope>NUCLEOTIDE SEQUENCE</scope>
    <source>
        <plasmid evidence="2">pRGRH0331</plasmid>
    </source>
</reference>